<evidence type="ECO:0000313" key="6">
    <source>
        <dbReference type="Proteomes" id="UP000045706"/>
    </source>
</evidence>
<dbReference type="Pfam" id="PF07859">
    <property type="entry name" value="Abhydrolase_3"/>
    <property type="match status" value="1"/>
</dbReference>
<keyword evidence="5" id="KW-1185">Reference proteome</keyword>
<accession>A0A0G4KDN4</accession>
<evidence type="ECO:0000259" key="2">
    <source>
        <dbReference type="Pfam" id="PF07859"/>
    </source>
</evidence>
<dbReference type="STRING" id="100787.A0A0G4KDN4"/>
<dbReference type="InterPro" id="IPR050300">
    <property type="entry name" value="GDXG_lipolytic_enzyme"/>
</dbReference>
<name>A0A0G4KDN4_VERLO</name>
<gene>
    <name evidence="3" type="ORF">BN1708_009001</name>
    <name evidence="4" type="ORF">BN1723_004430</name>
</gene>
<dbReference type="EMBL" id="CVQI01031607">
    <property type="protein sequence ID" value="CRK38692.1"/>
    <property type="molecule type" value="Genomic_DNA"/>
</dbReference>
<dbReference type="Proteomes" id="UP000044602">
    <property type="component" value="Unassembled WGS sequence"/>
</dbReference>
<dbReference type="InterPro" id="IPR029058">
    <property type="entry name" value="AB_hydrolase_fold"/>
</dbReference>
<evidence type="ECO:0000313" key="4">
    <source>
        <dbReference type="EMBL" id="CRK38692.1"/>
    </source>
</evidence>
<protein>
    <recommendedName>
        <fullName evidence="2">Alpha/beta hydrolase fold-3 domain-containing protein</fullName>
    </recommendedName>
</protein>
<dbReference type="SUPFAM" id="SSF53474">
    <property type="entry name" value="alpha/beta-Hydrolases"/>
    <property type="match status" value="1"/>
</dbReference>
<sequence>MHATNLRYDAEYKLMLDSMSAGPRPPLETIGEVRTFFENLYGSSFAAMPMAEDIKFTSDDIPTYDGADIKMYKISSDKTASASSPQPAVLYFHGGGMICGCTNILKPLIAHYVSHSGVTFFSVDYRLAPEHPAPAAIEDAYAALKFLVDHAAEYNIDAARICLMGDSAGGLVATGCAMLAHDRGLEPRVAMQLLVYPMLDDRTTLPEDDPLWPFLSYKPFFNTSSWKAYLEDGVVSGHSVPARQQDLGGMPRTYVEVGSLDLFLRENLTYASRLAEAGVEVELRVWPGLPHGFDLAFGLNVTKKALESRINALKRL</sequence>
<dbReference type="InterPro" id="IPR013094">
    <property type="entry name" value="AB_hydrolase_3"/>
</dbReference>
<evidence type="ECO:0000313" key="5">
    <source>
        <dbReference type="Proteomes" id="UP000044602"/>
    </source>
</evidence>
<dbReference type="PANTHER" id="PTHR48081">
    <property type="entry name" value="AB HYDROLASE SUPERFAMILY PROTEIN C4A8.06C"/>
    <property type="match status" value="1"/>
</dbReference>
<keyword evidence="1" id="KW-0378">Hydrolase</keyword>
<proteinExistence type="predicted"/>
<evidence type="ECO:0000313" key="3">
    <source>
        <dbReference type="EMBL" id="CRJ82127.1"/>
    </source>
</evidence>
<dbReference type="EMBL" id="CVQH01000003">
    <property type="protein sequence ID" value="CRJ82127.1"/>
    <property type="molecule type" value="Genomic_DNA"/>
</dbReference>
<dbReference type="AlphaFoldDB" id="A0A0G4KDN4"/>
<dbReference type="GO" id="GO:0016787">
    <property type="term" value="F:hydrolase activity"/>
    <property type="evidence" value="ECO:0007669"/>
    <property type="project" value="UniProtKB-KW"/>
</dbReference>
<dbReference type="PANTHER" id="PTHR48081:SF8">
    <property type="entry name" value="ALPHA_BETA HYDROLASE FOLD-3 DOMAIN-CONTAINING PROTEIN-RELATED"/>
    <property type="match status" value="1"/>
</dbReference>
<reference evidence="5 6" key="1">
    <citation type="submission" date="2015-05" db="EMBL/GenBank/DDBJ databases">
        <authorList>
            <person name="Fogelqvist Johan"/>
        </authorList>
    </citation>
    <scope>NUCLEOTIDE SEQUENCE [LARGE SCALE GENOMIC DNA]</scope>
    <source>
        <strain evidence="3">VL1</strain>
        <strain evidence="4">VL2</strain>
    </source>
</reference>
<feature type="domain" description="Alpha/beta hydrolase fold-3" evidence="2">
    <location>
        <begin position="89"/>
        <end position="293"/>
    </location>
</feature>
<dbReference type="Gene3D" id="3.40.50.1820">
    <property type="entry name" value="alpha/beta hydrolase"/>
    <property type="match status" value="1"/>
</dbReference>
<evidence type="ECO:0000256" key="1">
    <source>
        <dbReference type="ARBA" id="ARBA00022801"/>
    </source>
</evidence>
<organism evidence="3 5">
    <name type="scientific">Verticillium longisporum</name>
    <name type="common">Verticillium dahliae var. longisporum</name>
    <dbReference type="NCBI Taxonomy" id="100787"/>
    <lineage>
        <taxon>Eukaryota</taxon>
        <taxon>Fungi</taxon>
        <taxon>Dikarya</taxon>
        <taxon>Ascomycota</taxon>
        <taxon>Pezizomycotina</taxon>
        <taxon>Sordariomycetes</taxon>
        <taxon>Hypocreomycetidae</taxon>
        <taxon>Glomerellales</taxon>
        <taxon>Plectosphaerellaceae</taxon>
        <taxon>Verticillium</taxon>
    </lineage>
</organism>
<dbReference type="Proteomes" id="UP000045706">
    <property type="component" value="Unassembled WGS sequence"/>
</dbReference>